<comment type="similarity">
    <text evidence="4">Belongs to the helicase family. DinG subfamily.</text>
</comment>
<dbReference type="PANTHER" id="PTHR11472:SF34">
    <property type="entry name" value="REGULATOR OF TELOMERE ELONGATION HELICASE 1"/>
    <property type="match status" value="1"/>
</dbReference>
<protein>
    <submittedName>
        <fullName evidence="6">ATP-dependent DNA helicase DinG</fullName>
        <ecNumber evidence="6">3.6.4.12</ecNumber>
    </submittedName>
</protein>
<dbReference type="Proteomes" id="UP000557688">
    <property type="component" value="Unassembled WGS sequence"/>
</dbReference>
<dbReference type="SUPFAM" id="SSF52540">
    <property type="entry name" value="P-loop containing nucleoside triphosphate hydrolases"/>
    <property type="match status" value="1"/>
</dbReference>
<evidence type="ECO:0000256" key="3">
    <source>
        <dbReference type="ARBA" id="ARBA00022840"/>
    </source>
</evidence>
<dbReference type="InterPro" id="IPR027417">
    <property type="entry name" value="P-loop_NTPase"/>
</dbReference>
<dbReference type="AlphaFoldDB" id="A0A839V4E5"/>
<dbReference type="EC" id="3.6.4.12" evidence="6"/>
<dbReference type="PANTHER" id="PTHR11472">
    <property type="entry name" value="DNA REPAIR DEAD HELICASE RAD3/XP-D SUBFAMILY MEMBER"/>
    <property type="match status" value="1"/>
</dbReference>
<gene>
    <name evidence="6" type="ORF">FHR90_002182</name>
</gene>
<dbReference type="GO" id="GO:0016818">
    <property type="term" value="F:hydrolase activity, acting on acid anhydrides, in phosphorus-containing anhydrides"/>
    <property type="evidence" value="ECO:0007669"/>
    <property type="project" value="InterPro"/>
</dbReference>
<dbReference type="RefSeq" id="WP_183275224.1">
    <property type="nucleotide sequence ID" value="NZ_JACHXV010000007.1"/>
</dbReference>
<dbReference type="InterPro" id="IPR014013">
    <property type="entry name" value="Helic_SF1/SF2_ATP-bd_DinG/Rad3"/>
</dbReference>
<sequence length="970" mass="103606">MTPPSPPDVVATTTEPCLVAGWRRASLLSGDGEVLDLAAGAVEAALAGEKPPLLVHGPASWRRLGLPPRPAYDLLELFAFACPAVAAAPTPRGLALALDLAPPRDRESAAMMLHDIAARLLDRVRDLAATPNAPEITAIAQRMAQAGWGWGAAVLAALREGGAAIPGRMDPADALRIWRRLPKWEETAPRSPPATHPVGPAEARTRLAGLLGAAAESRAGQSDYAHAAAAAFAPRAVRGDPVVLLAEAGTGTGKTLGYLAPASLWAERNQGTVWISTYTRHLQRQIEAESRRVYADHARAARARVVLRKGRENYLCLLNMEDAVNAAANAPASTAAIGLGLIARWARASADGDILGGDLPGWFVELFGRGYTAGLADRRGECIHGACPHYQTCFVEHSIRRARHADLVVANHALVMVQAAMHGRFGTAGDEDALPTRYVFDEGHHLFDAADSAFAVTFSGAEAAELRRWLLGAEGARSRARGLRRRLDELVAGHEGLEGPLDAALQAARALPAPGWALRLSPARATVDGDEDAPADEPVLDNPSEALLHRLRVQVLARIRGAGASSREPGRQAECDIHPVPDEVAAMAARLERALDRIAAPLNTLVERLLARLEDEGEDLDTPTRLRIEAAARTLLRRAIGPLEAWSGMLRDLGDPPPEPGMMPVHVLFLRLEAREGQTLETGEVGLHRHWLDPTVPFAATLAAPAHGLLVTSATLRDETGPAEDVTRADAPRLDAAEEGWRAAEAHVGANHLPSPALRASVASPFDYARQTRTFVVTDVAHGETGALAGAFRTLFTASGGGGLGLFTAISRLRAVHARLAPALEAEGIGLYAQHVDAMDNATLVDIFRTETDSCLLGTDAMRDGVDVPGRALRLVVFERVPWPRPDILHRERRIHLAGEGAAYDDRIARLRLRQAFGRLIRSAGDRGVFVLLDRRMPSRLLGAFPRGVAVERVGLAQAAAAIRDFLPPA</sequence>
<accession>A0A839V4E5</accession>
<keyword evidence="2 6" id="KW-0378">Hydrolase</keyword>
<keyword evidence="7" id="KW-1185">Reference proteome</keyword>
<evidence type="ECO:0000259" key="5">
    <source>
        <dbReference type="PROSITE" id="PS51193"/>
    </source>
</evidence>
<keyword evidence="6" id="KW-0347">Helicase</keyword>
<comment type="caution">
    <text evidence="6">The sequence shown here is derived from an EMBL/GenBank/DDBJ whole genome shotgun (WGS) entry which is preliminary data.</text>
</comment>
<reference evidence="6 7" key="1">
    <citation type="submission" date="2020-08" db="EMBL/GenBank/DDBJ databases">
        <title>Genomic Encyclopedia of Type Strains, Phase III (KMG-III): the genomes of soil and plant-associated and newly described type strains.</title>
        <authorList>
            <person name="Whitman W."/>
        </authorList>
    </citation>
    <scope>NUCLEOTIDE SEQUENCE [LARGE SCALE GENOMIC DNA]</scope>
    <source>
        <strain evidence="6 7">CECT 8088</strain>
    </source>
</reference>
<evidence type="ECO:0000256" key="1">
    <source>
        <dbReference type="ARBA" id="ARBA00022741"/>
    </source>
</evidence>
<dbReference type="PROSITE" id="PS51193">
    <property type="entry name" value="HELICASE_ATP_BIND_2"/>
    <property type="match status" value="1"/>
</dbReference>
<feature type="domain" description="Helicase ATP-binding" evidence="5">
    <location>
        <begin position="207"/>
        <end position="490"/>
    </location>
</feature>
<evidence type="ECO:0000256" key="2">
    <source>
        <dbReference type="ARBA" id="ARBA00022801"/>
    </source>
</evidence>
<keyword evidence="1" id="KW-0547">Nucleotide-binding</keyword>
<proteinExistence type="inferred from homology"/>
<evidence type="ECO:0000256" key="4">
    <source>
        <dbReference type="ARBA" id="ARBA00038058"/>
    </source>
</evidence>
<dbReference type="InterPro" id="IPR006555">
    <property type="entry name" value="ATP-dep_Helicase_C"/>
</dbReference>
<evidence type="ECO:0000313" key="6">
    <source>
        <dbReference type="EMBL" id="MBB3174341.1"/>
    </source>
</evidence>
<dbReference type="GO" id="GO:0003678">
    <property type="term" value="F:DNA helicase activity"/>
    <property type="evidence" value="ECO:0007669"/>
    <property type="project" value="UniProtKB-EC"/>
</dbReference>
<dbReference type="Gene3D" id="3.40.50.300">
    <property type="entry name" value="P-loop containing nucleotide triphosphate hydrolases"/>
    <property type="match status" value="2"/>
</dbReference>
<dbReference type="SMART" id="SM00491">
    <property type="entry name" value="HELICc2"/>
    <property type="match status" value="1"/>
</dbReference>
<dbReference type="GO" id="GO:0005524">
    <property type="term" value="F:ATP binding"/>
    <property type="evidence" value="ECO:0007669"/>
    <property type="project" value="UniProtKB-KW"/>
</dbReference>
<dbReference type="GO" id="GO:0006139">
    <property type="term" value="P:nucleobase-containing compound metabolic process"/>
    <property type="evidence" value="ECO:0007669"/>
    <property type="project" value="InterPro"/>
</dbReference>
<organism evidence="6 7">
    <name type="scientific">Endobacter medicaginis</name>
    <dbReference type="NCBI Taxonomy" id="1181271"/>
    <lineage>
        <taxon>Bacteria</taxon>
        <taxon>Pseudomonadati</taxon>
        <taxon>Pseudomonadota</taxon>
        <taxon>Alphaproteobacteria</taxon>
        <taxon>Acetobacterales</taxon>
        <taxon>Acetobacteraceae</taxon>
        <taxon>Endobacter</taxon>
    </lineage>
</organism>
<dbReference type="EMBL" id="JACHXV010000007">
    <property type="protein sequence ID" value="MBB3174341.1"/>
    <property type="molecule type" value="Genomic_DNA"/>
</dbReference>
<dbReference type="InterPro" id="IPR045028">
    <property type="entry name" value="DinG/Rad3-like"/>
</dbReference>
<dbReference type="GO" id="GO:0003676">
    <property type="term" value="F:nucleic acid binding"/>
    <property type="evidence" value="ECO:0007669"/>
    <property type="project" value="InterPro"/>
</dbReference>
<dbReference type="Pfam" id="PF13307">
    <property type="entry name" value="Helicase_C_2"/>
    <property type="match status" value="1"/>
</dbReference>
<keyword evidence="3" id="KW-0067">ATP-binding</keyword>
<evidence type="ECO:0000313" key="7">
    <source>
        <dbReference type="Proteomes" id="UP000557688"/>
    </source>
</evidence>
<name>A0A839V4E5_9PROT</name>